<keyword evidence="3" id="KW-1185">Reference proteome</keyword>
<feature type="domain" description="Lysine-specific metallo-endopeptidase" evidence="1">
    <location>
        <begin position="188"/>
        <end position="332"/>
    </location>
</feature>
<keyword evidence="2" id="KW-0378">Hydrolase</keyword>
<dbReference type="Proteomes" id="UP001524499">
    <property type="component" value="Unassembled WGS sequence"/>
</dbReference>
<dbReference type="GO" id="GO:0016787">
    <property type="term" value="F:hydrolase activity"/>
    <property type="evidence" value="ECO:0007669"/>
    <property type="project" value="UniProtKB-KW"/>
</dbReference>
<accession>A0ABT1TCR0</accession>
<dbReference type="InterPro" id="IPR029463">
    <property type="entry name" value="Lys_MEP"/>
</dbReference>
<comment type="caution">
    <text evidence="2">The sequence shown here is derived from an EMBL/GenBank/DDBJ whole genome shotgun (WGS) entry which is preliminary data.</text>
</comment>
<evidence type="ECO:0000313" key="2">
    <source>
        <dbReference type="EMBL" id="MCQ8103053.1"/>
    </source>
</evidence>
<organism evidence="2 3">
    <name type="scientific">Methylomonas subterranea</name>
    <dbReference type="NCBI Taxonomy" id="2952225"/>
    <lineage>
        <taxon>Bacteria</taxon>
        <taxon>Pseudomonadati</taxon>
        <taxon>Pseudomonadota</taxon>
        <taxon>Gammaproteobacteria</taxon>
        <taxon>Methylococcales</taxon>
        <taxon>Methylococcaceae</taxon>
        <taxon>Methylomonas</taxon>
    </lineage>
</organism>
<protein>
    <submittedName>
        <fullName evidence="2">M35 family metallo-endopeptidase</fullName>
        <ecNumber evidence="2">3.4.24.-</ecNumber>
    </submittedName>
</protein>
<dbReference type="EC" id="3.4.24.-" evidence="2"/>
<dbReference type="Pfam" id="PF14521">
    <property type="entry name" value="Aspzincin_M35"/>
    <property type="match status" value="1"/>
</dbReference>
<evidence type="ECO:0000259" key="1">
    <source>
        <dbReference type="Pfam" id="PF14521"/>
    </source>
</evidence>
<dbReference type="Gene3D" id="3.40.390.10">
    <property type="entry name" value="Collagenase (Catalytic Domain)"/>
    <property type="match status" value="1"/>
</dbReference>
<dbReference type="RefSeq" id="WP_256600716.1">
    <property type="nucleotide sequence ID" value="NZ_JANIBJ010000004.1"/>
</dbReference>
<dbReference type="EMBL" id="JANIBJ010000004">
    <property type="protein sequence ID" value="MCQ8103053.1"/>
    <property type="molecule type" value="Genomic_DNA"/>
</dbReference>
<dbReference type="InterPro" id="IPR024079">
    <property type="entry name" value="MetalloPept_cat_dom_sf"/>
</dbReference>
<gene>
    <name evidence="2" type="ORF">NP590_02945</name>
</gene>
<evidence type="ECO:0000313" key="3">
    <source>
        <dbReference type="Proteomes" id="UP001524499"/>
    </source>
</evidence>
<sequence length="348" mass="37121">MKLFSDAYTDARTCLASATFSSEKGWDGVIKGLRSLVRQDGLVKSKSGSLGDLRKRIKSDSKSGKECDGIIAGAGAWGSNGAVADDATAKKLGTLKLLRHTYSLTSRGSHQVWIVSTPAAMREWPADAYSGKSLLTVKDSLSDLSEQFSSEAKKNLSKATQEGGAWCHKAMIVAGACLKGKGKGIEIIKRWFADEDNQGEAELAAIATKLNAGFKKLAGAMNKGHVILTDVPAIRGDTTNRIWLSEAAAAPGSAATDGIRVVYIESAFFADQNVLSGKKNWTRILVHEMTHVELATADVRYAHDSLGMKPEKNNFSTATCLTNAESWAFFAADCAGAVDVGIRNSVLK</sequence>
<proteinExistence type="predicted"/>
<reference evidence="2 3" key="1">
    <citation type="submission" date="2022-07" db="EMBL/GenBank/DDBJ databases">
        <title>Methylomonas rivi sp. nov., Methylomonas rosea sp. nov., Methylomonas aureus sp. nov. and Methylomonas subterranea sp. nov., four novel methanotrophs isolated from a freshwater creek and the deep terrestrial subsurface.</title>
        <authorList>
            <person name="Abin C."/>
            <person name="Sankaranarayanan K."/>
            <person name="Garner C."/>
            <person name="Sindelar R."/>
            <person name="Kotary K."/>
            <person name="Garner R."/>
            <person name="Barclay S."/>
            <person name="Lawson P."/>
            <person name="Krumholz L."/>
        </authorList>
    </citation>
    <scope>NUCLEOTIDE SEQUENCE [LARGE SCALE GENOMIC DNA]</scope>
    <source>
        <strain evidence="2 3">SURF-2</strain>
    </source>
</reference>
<dbReference type="SUPFAM" id="SSF55486">
    <property type="entry name" value="Metalloproteases ('zincins'), catalytic domain"/>
    <property type="match status" value="1"/>
</dbReference>
<name>A0ABT1TCR0_9GAMM</name>